<evidence type="ECO:0000256" key="5">
    <source>
        <dbReference type="ARBA" id="ARBA00047761"/>
    </source>
</evidence>
<accession>A0A2U1NDE4</accession>
<dbReference type="PANTHER" id="PTHR23081">
    <property type="entry name" value="RNA POLYMERASE II CTD PHOSPHATASE"/>
    <property type="match status" value="1"/>
</dbReference>
<name>A0A2U1NDE4_ARTAN</name>
<keyword evidence="3" id="KW-0378">Hydrolase</keyword>
<dbReference type="EC" id="3.1.3.16" evidence="2"/>
<dbReference type="Pfam" id="PF03031">
    <property type="entry name" value="NIF"/>
    <property type="match status" value="1"/>
</dbReference>
<evidence type="ECO:0000313" key="9">
    <source>
        <dbReference type="EMBL" id="PWA71506.1"/>
    </source>
</evidence>
<reference evidence="9 10" key="1">
    <citation type="journal article" date="2018" name="Mol. Plant">
        <title>The genome of Artemisia annua provides insight into the evolution of Asteraceae family and artemisinin biosynthesis.</title>
        <authorList>
            <person name="Shen Q."/>
            <person name="Zhang L."/>
            <person name="Liao Z."/>
            <person name="Wang S."/>
            <person name="Yan T."/>
            <person name="Shi P."/>
            <person name="Liu M."/>
            <person name="Fu X."/>
            <person name="Pan Q."/>
            <person name="Wang Y."/>
            <person name="Lv Z."/>
            <person name="Lu X."/>
            <person name="Zhang F."/>
            <person name="Jiang W."/>
            <person name="Ma Y."/>
            <person name="Chen M."/>
            <person name="Hao X."/>
            <person name="Li L."/>
            <person name="Tang Y."/>
            <person name="Lv G."/>
            <person name="Zhou Y."/>
            <person name="Sun X."/>
            <person name="Brodelius P.E."/>
            <person name="Rose J.K.C."/>
            <person name="Tang K."/>
        </authorList>
    </citation>
    <scope>NUCLEOTIDE SEQUENCE [LARGE SCALE GENOMIC DNA]</scope>
    <source>
        <strain evidence="10">cv. Huhao1</strain>
        <tissue evidence="9">Leaf</tissue>
    </source>
</reference>
<evidence type="ECO:0000256" key="3">
    <source>
        <dbReference type="ARBA" id="ARBA00022801"/>
    </source>
</evidence>
<dbReference type="InterPro" id="IPR001932">
    <property type="entry name" value="PPM-type_phosphatase-like_dom"/>
</dbReference>
<dbReference type="Pfam" id="PF00481">
    <property type="entry name" value="PP2C"/>
    <property type="match status" value="1"/>
</dbReference>
<gene>
    <name evidence="9" type="ORF">CTI12_AA276820</name>
</gene>
<dbReference type="AlphaFoldDB" id="A0A2U1NDE4"/>
<evidence type="ECO:0000259" key="8">
    <source>
        <dbReference type="PROSITE" id="PS51746"/>
    </source>
</evidence>
<keyword evidence="4" id="KW-0539">Nucleus</keyword>
<comment type="catalytic activity">
    <reaction evidence="6">
        <text>O-phospho-L-threonyl-[protein] + H2O = L-threonyl-[protein] + phosphate</text>
        <dbReference type="Rhea" id="RHEA:47004"/>
        <dbReference type="Rhea" id="RHEA-COMP:11060"/>
        <dbReference type="Rhea" id="RHEA-COMP:11605"/>
        <dbReference type="ChEBI" id="CHEBI:15377"/>
        <dbReference type="ChEBI" id="CHEBI:30013"/>
        <dbReference type="ChEBI" id="CHEBI:43474"/>
        <dbReference type="ChEBI" id="CHEBI:61977"/>
        <dbReference type="EC" id="3.1.3.16"/>
    </reaction>
</comment>
<dbReference type="PANTHER" id="PTHR23081:SF0">
    <property type="entry name" value="RNA POLYMERASE II C-TERMINAL DOMAIN PHOSPHATASE-LIKE 1"/>
    <property type="match status" value="1"/>
</dbReference>
<evidence type="ECO:0000256" key="6">
    <source>
        <dbReference type="ARBA" id="ARBA00048336"/>
    </source>
</evidence>
<dbReference type="InterPro" id="IPR004274">
    <property type="entry name" value="FCP1_dom"/>
</dbReference>
<dbReference type="SUPFAM" id="SSF56784">
    <property type="entry name" value="HAD-like"/>
    <property type="match status" value="1"/>
</dbReference>
<evidence type="ECO:0000256" key="4">
    <source>
        <dbReference type="ARBA" id="ARBA00023242"/>
    </source>
</evidence>
<evidence type="ECO:0000313" key="10">
    <source>
        <dbReference type="Proteomes" id="UP000245207"/>
    </source>
</evidence>
<dbReference type="InterPro" id="IPR036457">
    <property type="entry name" value="PPM-type-like_dom_sf"/>
</dbReference>
<dbReference type="GO" id="GO:0005634">
    <property type="term" value="C:nucleus"/>
    <property type="evidence" value="ECO:0007669"/>
    <property type="project" value="UniProtKB-SubCell"/>
</dbReference>
<dbReference type="InterPro" id="IPR039189">
    <property type="entry name" value="Fcp1"/>
</dbReference>
<feature type="domain" description="PPM-type phosphatase" evidence="8">
    <location>
        <begin position="1"/>
        <end position="390"/>
    </location>
</feature>
<dbReference type="SMART" id="SM00577">
    <property type="entry name" value="CPDc"/>
    <property type="match status" value="1"/>
</dbReference>
<dbReference type="GO" id="GO:0008420">
    <property type="term" value="F:RNA polymerase II CTD heptapeptide repeat phosphatase activity"/>
    <property type="evidence" value="ECO:0007669"/>
    <property type="project" value="InterPro"/>
</dbReference>
<proteinExistence type="predicted"/>
<comment type="caution">
    <text evidence="9">The sequence shown here is derived from an EMBL/GenBank/DDBJ whole genome shotgun (WGS) entry which is preliminary data.</text>
</comment>
<dbReference type="InterPro" id="IPR036412">
    <property type="entry name" value="HAD-like_sf"/>
</dbReference>
<sequence length="707" mass="80263">MAAEVKRLFFGSLERSQSLCLEHSWKIAAAKKVDFTSGIKGFNFKDDRLLNKMWLHRSNVWDMIMFFRVLALCHTGIPVEDEQTSSHKLKYEAESPEEIRDTSVLVMLRPAWEDLRSYLMARGRKHFEVYVCTIAERDYALEMWRFLDPDSNLISVKELLTHVICMLNTKLDTAKSMTHDVIRDLLGVKLYMTNYAIFYIYKKESWLDRPQSVSVGSCCLVGGISNGTLFVENLRDSRVVLGRQVSGGKMTNSSIVVAERLSTDHNVGVEEVRNEVKALHPDDAHIVVYTHGVRRLKGIIQVSRSIGYVYLKKPEFNRNPLFQQYASPILLRRAIMSAEPSILTHKLRPEPVRNLCFRWAFVPAVLLEEAEKKAKKSNQDHKIRQLVVDSELRCSLQVNNGSYLRPTVFMLGRGVVLLVEAANMSDVRLNSGSNNDRNRDSKKHKDRGDAPYDSQGSDHWPEHLGKFLKRNVTPLEIEETLMVDIDWINLQSGLVLGYDDSEIESIKAENDSLLACHGTKGKAKGHFVGLKLTLINMQATVKNAIDMRSSELMNPKHLLPLACILISLRNHKRSGKKNERVQSIVHCECYLDVAAGRPKANLWARGLLVIILVLKIWDQRMMELKCSVSGEAELLSYMSKQLSCKPRCDICTICGTCGLQHPRLTLLGCLKRFIPAAGYRADELSNGCQRMVTFDCFSKELLCIADC</sequence>
<protein>
    <recommendedName>
        <fullName evidence="2">protein-serine/threonine phosphatase</fullName>
        <ecNumber evidence="2">3.1.3.16</ecNumber>
    </recommendedName>
</protein>
<dbReference type="STRING" id="35608.A0A2U1NDE4"/>
<keyword evidence="10" id="KW-1185">Reference proteome</keyword>
<dbReference type="PROSITE" id="PS51746">
    <property type="entry name" value="PPM_2"/>
    <property type="match status" value="1"/>
</dbReference>
<dbReference type="Gene3D" id="3.60.40.10">
    <property type="entry name" value="PPM-type phosphatase domain"/>
    <property type="match status" value="1"/>
</dbReference>
<comment type="catalytic activity">
    <reaction evidence="5">
        <text>O-phospho-L-seryl-[protein] + H2O = L-seryl-[protein] + phosphate</text>
        <dbReference type="Rhea" id="RHEA:20629"/>
        <dbReference type="Rhea" id="RHEA-COMP:9863"/>
        <dbReference type="Rhea" id="RHEA-COMP:11604"/>
        <dbReference type="ChEBI" id="CHEBI:15377"/>
        <dbReference type="ChEBI" id="CHEBI:29999"/>
        <dbReference type="ChEBI" id="CHEBI:43474"/>
        <dbReference type="ChEBI" id="CHEBI:83421"/>
        <dbReference type="EC" id="3.1.3.16"/>
    </reaction>
</comment>
<evidence type="ECO:0000256" key="2">
    <source>
        <dbReference type="ARBA" id="ARBA00013081"/>
    </source>
</evidence>
<evidence type="ECO:0000256" key="1">
    <source>
        <dbReference type="ARBA" id="ARBA00004123"/>
    </source>
</evidence>
<feature type="region of interest" description="Disordered" evidence="7">
    <location>
        <begin position="428"/>
        <end position="458"/>
    </location>
</feature>
<dbReference type="SUPFAM" id="SSF81606">
    <property type="entry name" value="PP2C-like"/>
    <property type="match status" value="1"/>
</dbReference>
<evidence type="ECO:0000256" key="7">
    <source>
        <dbReference type="SAM" id="MobiDB-lite"/>
    </source>
</evidence>
<dbReference type="Proteomes" id="UP000245207">
    <property type="component" value="Unassembled WGS sequence"/>
</dbReference>
<dbReference type="EMBL" id="PKPP01003073">
    <property type="protein sequence ID" value="PWA71506.1"/>
    <property type="molecule type" value="Genomic_DNA"/>
</dbReference>
<organism evidence="9 10">
    <name type="scientific">Artemisia annua</name>
    <name type="common">Sweet wormwood</name>
    <dbReference type="NCBI Taxonomy" id="35608"/>
    <lineage>
        <taxon>Eukaryota</taxon>
        <taxon>Viridiplantae</taxon>
        <taxon>Streptophyta</taxon>
        <taxon>Embryophyta</taxon>
        <taxon>Tracheophyta</taxon>
        <taxon>Spermatophyta</taxon>
        <taxon>Magnoliopsida</taxon>
        <taxon>eudicotyledons</taxon>
        <taxon>Gunneridae</taxon>
        <taxon>Pentapetalae</taxon>
        <taxon>asterids</taxon>
        <taxon>campanulids</taxon>
        <taxon>Asterales</taxon>
        <taxon>Asteraceae</taxon>
        <taxon>Asteroideae</taxon>
        <taxon>Anthemideae</taxon>
        <taxon>Artemisiinae</taxon>
        <taxon>Artemisia</taxon>
    </lineage>
</organism>
<dbReference type="OrthoDB" id="10249888at2759"/>
<comment type="subcellular location">
    <subcellularLocation>
        <location evidence="1">Nucleus</location>
    </subcellularLocation>
</comment>